<dbReference type="Proteomes" id="UP001066276">
    <property type="component" value="Chromosome 8"/>
</dbReference>
<dbReference type="AlphaFoldDB" id="A0AAV7NVZ5"/>
<protein>
    <submittedName>
        <fullName evidence="1">Uncharacterized protein</fullName>
    </submittedName>
</protein>
<gene>
    <name evidence="1" type="ORF">NDU88_007326</name>
</gene>
<comment type="caution">
    <text evidence="1">The sequence shown here is derived from an EMBL/GenBank/DDBJ whole genome shotgun (WGS) entry which is preliminary data.</text>
</comment>
<feature type="non-terminal residue" evidence="1">
    <location>
        <position position="49"/>
    </location>
</feature>
<evidence type="ECO:0000313" key="2">
    <source>
        <dbReference type="Proteomes" id="UP001066276"/>
    </source>
</evidence>
<organism evidence="1 2">
    <name type="scientific">Pleurodeles waltl</name>
    <name type="common">Iberian ribbed newt</name>
    <dbReference type="NCBI Taxonomy" id="8319"/>
    <lineage>
        <taxon>Eukaryota</taxon>
        <taxon>Metazoa</taxon>
        <taxon>Chordata</taxon>
        <taxon>Craniata</taxon>
        <taxon>Vertebrata</taxon>
        <taxon>Euteleostomi</taxon>
        <taxon>Amphibia</taxon>
        <taxon>Batrachia</taxon>
        <taxon>Caudata</taxon>
        <taxon>Salamandroidea</taxon>
        <taxon>Salamandridae</taxon>
        <taxon>Pleurodelinae</taxon>
        <taxon>Pleurodeles</taxon>
    </lineage>
</organism>
<dbReference type="EMBL" id="JANPWB010000012">
    <property type="protein sequence ID" value="KAJ1119140.1"/>
    <property type="molecule type" value="Genomic_DNA"/>
</dbReference>
<evidence type="ECO:0000313" key="1">
    <source>
        <dbReference type="EMBL" id="KAJ1119140.1"/>
    </source>
</evidence>
<keyword evidence="2" id="KW-1185">Reference proteome</keyword>
<reference evidence="1" key="1">
    <citation type="journal article" date="2022" name="bioRxiv">
        <title>Sequencing and chromosome-scale assembly of the giantPleurodeles waltlgenome.</title>
        <authorList>
            <person name="Brown T."/>
            <person name="Elewa A."/>
            <person name="Iarovenko S."/>
            <person name="Subramanian E."/>
            <person name="Araus A.J."/>
            <person name="Petzold A."/>
            <person name="Susuki M."/>
            <person name="Suzuki K.-i.T."/>
            <person name="Hayashi T."/>
            <person name="Toyoda A."/>
            <person name="Oliveira C."/>
            <person name="Osipova E."/>
            <person name="Leigh N.D."/>
            <person name="Simon A."/>
            <person name="Yun M.H."/>
        </authorList>
    </citation>
    <scope>NUCLEOTIDE SEQUENCE</scope>
    <source>
        <strain evidence="1">20211129_DDA</strain>
        <tissue evidence="1">Liver</tissue>
    </source>
</reference>
<feature type="non-terminal residue" evidence="1">
    <location>
        <position position="1"/>
    </location>
</feature>
<proteinExistence type="predicted"/>
<name>A0AAV7NVZ5_PLEWA</name>
<accession>A0AAV7NVZ5</accession>
<sequence length="49" mass="5622">HTEDARKARLRQAYLCLSTSGLHPVPASSNRDLPLVIRYSREDLWRLCG</sequence>